<reference evidence="1 2" key="1">
    <citation type="submission" date="2021-06" db="EMBL/GenBank/DDBJ databases">
        <title>Caerostris extrusa draft genome.</title>
        <authorList>
            <person name="Kono N."/>
            <person name="Arakawa K."/>
        </authorList>
    </citation>
    <scope>NUCLEOTIDE SEQUENCE [LARGE SCALE GENOMIC DNA]</scope>
</reference>
<accession>A0AAV4UZ07</accession>
<keyword evidence="2" id="KW-1185">Reference proteome</keyword>
<dbReference type="EMBL" id="BPLR01013685">
    <property type="protein sequence ID" value="GIY62956.1"/>
    <property type="molecule type" value="Genomic_DNA"/>
</dbReference>
<comment type="caution">
    <text evidence="1">The sequence shown here is derived from an EMBL/GenBank/DDBJ whole genome shotgun (WGS) entry which is preliminary data.</text>
</comment>
<gene>
    <name evidence="1" type="ORF">CEXT_456451</name>
</gene>
<protein>
    <submittedName>
        <fullName evidence="1">Uncharacterized protein</fullName>
    </submittedName>
</protein>
<dbReference type="AlphaFoldDB" id="A0AAV4UZ07"/>
<sequence>MHFTDLSIILRDNHFTHLSILLRDMRFTHLSILLRDMLFTRVTMKDVYRKKKTIVGYFCLPGSLIDLKKNLLEIKVMWKLGCRGGSRKR</sequence>
<organism evidence="1 2">
    <name type="scientific">Caerostris extrusa</name>
    <name type="common">Bark spider</name>
    <name type="synonym">Caerostris bankana</name>
    <dbReference type="NCBI Taxonomy" id="172846"/>
    <lineage>
        <taxon>Eukaryota</taxon>
        <taxon>Metazoa</taxon>
        <taxon>Ecdysozoa</taxon>
        <taxon>Arthropoda</taxon>
        <taxon>Chelicerata</taxon>
        <taxon>Arachnida</taxon>
        <taxon>Araneae</taxon>
        <taxon>Araneomorphae</taxon>
        <taxon>Entelegynae</taxon>
        <taxon>Araneoidea</taxon>
        <taxon>Araneidae</taxon>
        <taxon>Caerostris</taxon>
    </lineage>
</organism>
<dbReference type="Proteomes" id="UP001054945">
    <property type="component" value="Unassembled WGS sequence"/>
</dbReference>
<evidence type="ECO:0000313" key="1">
    <source>
        <dbReference type="EMBL" id="GIY62956.1"/>
    </source>
</evidence>
<proteinExistence type="predicted"/>
<evidence type="ECO:0000313" key="2">
    <source>
        <dbReference type="Proteomes" id="UP001054945"/>
    </source>
</evidence>
<name>A0AAV4UZ07_CAEEX</name>